<keyword evidence="1" id="KW-0732">Signal</keyword>
<dbReference type="EMBL" id="BAAALY010000016">
    <property type="protein sequence ID" value="GAA1555516.1"/>
    <property type="molecule type" value="Genomic_DNA"/>
</dbReference>
<comment type="caution">
    <text evidence="2">The sequence shown here is derived from an EMBL/GenBank/DDBJ whole genome shotgun (WGS) entry which is preliminary data.</text>
</comment>
<dbReference type="Proteomes" id="UP001501791">
    <property type="component" value="Unassembled WGS sequence"/>
</dbReference>
<feature type="signal peptide" evidence="1">
    <location>
        <begin position="1"/>
        <end position="29"/>
    </location>
</feature>
<gene>
    <name evidence="2" type="ORF">GCM10009691_32260</name>
</gene>
<evidence type="ECO:0000256" key="1">
    <source>
        <dbReference type="SAM" id="SignalP"/>
    </source>
</evidence>
<accession>A0ABN2CDI2</accession>
<organism evidence="2 3">
    <name type="scientific">Brevibacterium picturae</name>
    <dbReference type="NCBI Taxonomy" id="260553"/>
    <lineage>
        <taxon>Bacteria</taxon>
        <taxon>Bacillati</taxon>
        <taxon>Actinomycetota</taxon>
        <taxon>Actinomycetes</taxon>
        <taxon>Micrococcales</taxon>
        <taxon>Brevibacteriaceae</taxon>
        <taxon>Brevibacterium</taxon>
    </lineage>
</organism>
<evidence type="ECO:0008006" key="4">
    <source>
        <dbReference type="Google" id="ProtNLM"/>
    </source>
</evidence>
<evidence type="ECO:0000313" key="3">
    <source>
        <dbReference type="Proteomes" id="UP001501791"/>
    </source>
</evidence>
<evidence type="ECO:0000313" key="2">
    <source>
        <dbReference type="EMBL" id="GAA1555516.1"/>
    </source>
</evidence>
<feature type="chain" id="PRO_5046220317" description="DUF1496 domain-containing protein" evidence="1">
    <location>
        <begin position="30"/>
        <end position="92"/>
    </location>
</feature>
<protein>
    <recommendedName>
        <fullName evidence="4">DUF1496 domain-containing protein</fullName>
    </recommendedName>
</protein>
<keyword evidence="3" id="KW-1185">Reference proteome</keyword>
<name>A0ABN2CDI2_9MICO</name>
<reference evidence="2 3" key="1">
    <citation type="journal article" date="2019" name="Int. J. Syst. Evol. Microbiol.">
        <title>The Global Catalogue of Microorganisms (GCM) 10K type strain sequencing project: providing services to taxonomists for standard genome sequencing and annotation.</title>
        <authorList>
            <consortium name="The Broad Institute Genomics Platform"/>
            <consortium name="The Broad Institute Genome Sequencing Center for Infectious Disease"/>
            <person name="Wu L."/>
            <person name="Ma J."/>
        </authorList>
    </citation>
    <scope>NUCLEOTIDE SEQUENCE [LARGE SCALE GENOMIC DNA]</scope>
    <source>
        <strain evidence="2 3">JCM 13319</strain>
    </source>
</reference>
<sequence>MNIKKRAASIAAAAAMGLGAVAMATPAQAEPVFTESVSSHDAPTCAHMTQGKVWQLESKGYAVTVMKKCEASVEGWFQITYNSTIHYRKMYH</sequence>
<proteinExistence type="predicted"/>